<protein>
    <recommendedName>
        <fullName evidence="3">LOB domain-containing protein</fullName>
    </recommendedName>
</protein>
<evidence type="ECO:0000313" key="1">
    <source>
        <dbReference type="EMBL" id="PWA97917.1"/>
    </source>
</evidence>
<dbReference type="EMBL" id="PKPP01000094">
    <property type="protein sequence ID" value="PWA97917.1"/>
    <property type="molecule type" value="Genomic_DNA"/>
</dbReference>
<proteinExistence type="predicted"/>
<dbReference type="Proteomes" id="UP000245207">
    <property type="component" value="Unassembled WGS sequence"/>
</dbReference>
<organism evidence="1 2">
    <name type="scientific">Artemisia annua</name>
    <name type="common">Sweet wormwood</name>
    <dbReference type="NCBI Taxonomy" id="35608"/>
    <lineage>
        <taxon>Eukaryota</taxon>
        <taxon>Viridiplantae</taxon>
        <taxon>Streptophyta</taxon>
        <taxon>Embryophyta</taxon>
        <taxon>Tracheophyta</taxon>
        <taxon>Spermatophyta</taxon>
        <taxon>Magnoliopsida</taxon>
        <taxon>eudicotyledons</taxon>
        <taxon>Gunneridae</taxon>
        <taxon>Pentapetalae</taxon>
        <taxon>asterids</taxon>
        <taxon>campanulids</taxon>
        <taxon>Asterales</taxon>
        <taxon>Asteraceae</taxon>
        <taxon>Asteroideae</taxon>
        <taxon>Anthemideae</taxon>
        <taxon>Artemisiinae</taxon>
        <taxon>Artemisia</taxon>
    </lineage>
</organism>
<reference evidence="1 2" key="1">
    <citation type="journal article" date="2018" name="Mol. Plant">
        <title>The genome of Artemisia annua provides insight into the evolution of Asteraceae family and artemisinin biosynthesis.</title>
        <authorList>
            <person name="Shen Q."/>
            <person name="Zhang L."/>
            <person name="Liao Z."/>
            <person name="Wang S."/>
            <person name="Yan T."/>
            <person name="Shi P."/>
            <person name="Liu M."/>
            <person name="Fu X."/>
            <person name="Pan Q."/>
            <person name="Wang Y."/>
            <person name="Lv Z."/>
            <person name="Lu X."/>
            <person name="Zhang F."/>
            <person name="Jiang W."/>
            <person name="Ma Y."/>
            <person name="Chen M."/>
            <person name="Hao X."/>
            <person name="Li L."/>
            <person name="Tang Y."/>
            <person name="Lv G."/>
            <person name="Zhou Y."/>
            <person name="Sun X."/>
            <person name="Brodelius P.E."/>
            <person name="Rose J.K.C."/>
            <person name="Tang K."/>
        </authorList>
    </citation>
    <scope>NUCLEOTIDE SEQUENCE [LARGE SCALE GENOMIC DNA]</scope>
    <source>
        <strain evidence="2">cv. Huhao1</strain>
        <tissue evidence="1">Leaf</tissue>
    </source>
</reference>
<evidence type="ECO:0008006" key="3">
    <source>
        <dbReference type="Google" id="ProtNLM"/>
    </source>
</evidence>
<name>A0A2U1QIX4_ARTAN</name>
<comment type="caution">
    <text evidence="1">The sequence shown here is derived from an EMBL/GenBank/DDBJ whole genome shotgun (WGS) entry which is preliminary data.</text>
</comment>
<gene>
    <name evidence="1" type="ORF">CTI12_AA021870</name>
</gene>
<accession>A0A2U1QIX4</accession>
<keyword evidence="2" id="KW-1185">Reference proteome</keyword>
<evidence type="ECO:0000313" key="2">
    <source>
        <dbReference type="Proteomes" id="UP000245207"/>
    </source>
</evidence>
<dbReference type="AlphaFoldDB" id="A0A2U1QIX4"/>
<sequence>MDRLPCVVCRNPEVNCMGYCVFRGVFGSGPLDREKSLSEAKEIFRCYQEDYVKYLMTSAGDKQRRIYLKNYLMQEIDSRVKNPEFGITLSQKKLDAVVKETERYNNVISLYQQTYPFFTDDVNIFGLGLTAPPFF</sequence>